<feature type="region of interest" description="Disordered" evidence="1">
    <location>
        <begin position="22"/>
        <end position="96"/>
    </location>
</feature>
<evidence type="ECO:0000313" key="3">
    <source>
        <dbReference type="EMBL" id="BAU93823.1"/>
    </source>
</evidence>
<dbReference type="Proteomes" id="UP000218288">
    <property type="component" value="Chromosome"/>
</dbReference>
<feature type="signal peptide" evidence="2">
    <location>
        <begin position="1"/>
        <end position="28"/>
    </location>
</feature>
<protein>
    <submittedName>
        <fullName evidence="3">Uncharacterized protein</fullName>
    </submittedName>
</protein>
<evidence type="ECO:0000313" key="4">
    <source>
        <dbReference type="Proteomes" id="UP000218288"/>
    </source>
</evidence>
<keyword evidence="2" id="KW-0732">Signal</keyword>
<accession>A0A160PM43</accession>
<feature type="compositionally biased region" description="Polar residues" evidence="1">
    <location>
        <begin position="60"/>
        <end position="76"/>
    </location>
</feature>
<evidence type="ECO:0000256" key="2">
    <source>
        <dbReference type="SAM" id="SignalP"/>
    </source>
</evidence>
<gene>
    <name evidence="3" type="ORF">MPPM_5218</name>
</gene>
<sequence length="96" mass="9245">MKTFLTFASAVGFAAAALVPLTSGSADARSRHKSRGIVSNDGSVTGGRGRDRTISRGATGASTVNRNSAAGGNANQPERAVPQGSGGGGSGGAGAQ</sequence>
<dbReference type="EMBL" id="AP014809">
    <property type="protein sequence ID" value="BAU93823.1"/>
    <property type="molecule type" value="Genomic_DNA"/>
</dbReference>
<dbReference type="OrthoDB" id="8004262at2"/>
<dbReference type="RefSeq" id="WP_096487495.1">
    <property type="nucleotide sequence ID" value="NZ_AP014809.1"/>
</dbReference>
<feature type="chain" id="PRO_5007819695" evidence="2">
    <location>
        <begin position="29"/>
        <end position="96"/>
    </location>
</feature>
<organism evidence="3 4">
    <name type="scientific">Methylorubrum populi</name>
    <dbReference type="NCBI Taxonomy" id="223967"/>
    <lineage>
        <taxon>Bacteria</taxon>
        <taxon>Pseudomonadati</taxon>
        <taxon>Pseudomonadota</taxon>
        <taxon>Alphaproteobacteria</taxon>
        <taxon>Hyphomicrobiales</taxon>
        <taxon>Methylobacteriaceae</taxon>
        <taxon>Methylorubrum</taxon>
    </lineage>
</organism>
<reference evidence="3 4" key="1">
    <citation type="journal article" date="2016" name="Genome Announc.">
        <title>Complete Genome Sequence of Methylobacterium populi P-1M, Isolated from Pink-Pigmented Household Biofilm.</title>
        <authorList>
            <person name="Morohoshi T."/>
            <person name="Ikeda T."/>
        </authorList>
    </citation>
    <scope>NUCLEOTIDE SEQUENCE [LARGE SCALE GENOMIC DNA]</scope>
    <source>
        <strain evidence="3 4">P-1M</strain>
    </source>
</reference>
<proteinExistence type="predicted"/>
<name>A0A160PM43_9HYPH</name>
<evidence type="ECO:0000256" key="1">
    <source>
        <dbReference type="SAM" id="MobiDB-lite"/>
    </source>
</evidence>
<feature type="compositionally biased region" description="Gly residues" evidence="1">
    <location>
        <begin position="84"/>
        <end position="96"/>
    </location>
</feature>
<dbReference type="AlphaFoldDB" id="A0A160PM43"/>